<accession>A0A1I7WFS3</accession>
<dbReference type="GO" id="GO:0032934">
    <property type="term" value="F:sterol binding"/>
    <property type="evidence" value="ECO:0007669"/>
    <property type="project" value="TreeGrafter"/>
</dbReference>
<dbReference type="PANTHER" id="PTHR10972">
    <property type="entry name" value="OXYSTEROL-BINDING PROTEIN-RELATED"/>
    <property type="match status" value="1"/>
</dbReference>
<dbReference type="GO" id="GO:0005829">
    <property type="term" value="C:cytosol"/>
    <property type="evidence" value="ECO:0007669"/>
    <property type="project" value="TreeGrafter"/>
</dbReference>
<dbReference type="AlphaFoldDB" id="A0A1I7WFS3"/>
<dbReference type="Gene3D" id="2.40.160.120">
    <property type="match status" value="1"/>
</dbReference>
<dbReference type="Pfam" id="PF01237">
    <property type="entry name" value="Oxysterol_BP"/>
    <property type="match status" value="1"/>
</dbReference>
<name>A0A1I7WFS3_HETBA</name>
<evidence type="ECO:0000256" key="1">
    <source>
        <dbReference type="SAM" id="MobiDB-lite"/>
    </source>
</evidence>
<reference evidence="3" key="1">
    <citation type="submission" date="2016-11" db="UniProtKB">
        <authorList>
            <consortium name="WormBaseParasite"/>
        </authorList>
    </citation>
    <scope>IDENTIFICATION</scope>
</reference>
<feature type="compositionally biased region" description="Polar residues" evidence="1">
    <location>
        <begin position="33"/>
        <end position="52"/>
    </location>
</feature>
<dbReference type="PANTHER" id="PTHR10972:SF200">
    <property type="entry name" value="OXYSTEROL-BINDING PROTEIN-RELATED PROTEIN 9"/>
    <property type="match status" value="1"/>
</dbReference>
<dbReference type="WBParaSite" id="Hba_03829">
    <property type="protein sequence ID" value="Hba_03829"/>
    <property type="gene ID" value="Hba_03829"/>
</dbReference>
<dbReference type="GO" id="GO:0005794">
    <property type="term" value="C:Golgi apparatus"/>
    <property type="evidence" value="ECO:0007669"/>
    <property type="project" value="TreeGrafter"/>
</dbReference>
<dbReference type="GO" id="GO:0016020">
    <property type="term" value="C:membrane"/>
    <property type="evidence" value="ECO:0007669"/>
    <property type="project" value="TreeGrafter"/>
</dbReference>
<evidence type="ECO:0000313" key="2">
    <source>
        <dbReference type="Proteomes" id="UP000095283"/>
    </source>
</evidence>
<dbReference type="Proteomes" id="UP000095283">
    <property type="component" value="Unplaced"/>
</dbReference>
<dbReference type="InterPro" id="IPR037239">
    <property type="entry name" value="OSBP_sf"/>
</dbReference>
<proteinExistence type="predicted"/>
<keyword evidence="2" id="KW-1185">Reference proteome</keyword>
<sequence length="146" mass="16779">MARNKIEVPIELKKEDKENQNSTAPHDELSPEKVTTNQFASTSKPGESCKSSNQYIPPISYSRLICNIMIVSHHPPISAFYAEHPGKRISFHAHIYTKSSFLGLSIGLFSPRLSLYADYKDLKRLFRRSKFPNIRCIYVTIIYLFL</sequence>
<feature type="compositionally biased region" description="Basic and acidic residues" evidence="1">
    <location>
        <begin position="1"/>
        <end position="31"/>
    </location>
</feature>
<organism evidence="2 3">
    <name type="scientific">Heterorhabditis bacteriophora</name>
    <name type="common">Entomopathogenic nematode worm</name>
    <dbReference type="NCBI Taxonomy" id="37862"/>
    <lineage>
        <taxon>Eukaryota</taxon>
        <taxon>Metazoa</taxon>
        <taxon>Ecdysozoa</taxon>
        <taxon>Nematoda</taxon>
        <taxon>Chromadorea</taxon>
        <taxon>Rhabditida</taxon>
        <taxon>Rhabditina</taxon>
        <taxon>Rhabditomorpha</taxon>
        <taxon>Strongyloidea</taxon>
        <taxon>Heterorhabditidae</taxon>
        <taxon>Heterorhabditis</taxon>
    </lineage>
</organism>
<dbReference type="InterPro" id="IPR000648">
    <property type="entry name" value="Oxysterol-bd"/>
</dbReference>
<feature type="region of interest" description="Disordered" evidence="1">
    <location>
        <begin position="1"/>
        <end position="52"/>
    </location>
</feature>
<evidence type="ECO:0000313" key="3">
    <source>
        <dbReference type="WBParaSite" id="Hba_03829"/>
    </source>
</evidence>
<dbReference type="SUPFAM" id="SSF144000">
    <property type="entry name" value="Oxysterol-binding protein-like"/>
    <property type="match status" value="1"/>
</dbReference>
<protein>
    <submittedName>
        <fullName evidence="3">Uncharacterized protein</fullName>
    </submittedName>
</protein>